<sequence length="420" mass="44989">MVTDPVNLADRVRADFPILGTGLDDGTPLSYLDNAATTQKPAQVLEAVMRYYQTANSNVGRSVHAYSMRASDAYESARRTVQGFLNAEDAQQIVFTKGTTESINTVALAYESVLTEGDEVVITGMEHHSNLLPWRRLCERTGSTLRVVPLQPAGGVTLEAFRDSLSERTRLVAVAHVSNVLGTVNPVQEMIAEAHRRGVPVLVDGAQAVAHRPVDVQALDADYYCFSGHKMYAPMGIGVLYGKAEHLERLQPALTGGGVARGVSWAGEIEYLPVPNRLEAGTPNIGGAVGLAAAATYLGDLGFDQVVAHDQGLTHRLRDSLAGAGNVRVLGDRHEGAIVTFAVEGLHPYDVGNHLSAAGVMVRTGVHCAIPMADHLGLVGTVRASVGVYNTEDEIDRLVDAIGTVQPGFWTKEHPDERFL</sequence>
<dbReference type="PANTHER" id="PTHR43586">
    <property type="entry name" value="CYSTEINE DESULFURASE"/>
    <property type="match status" value="1"/>
</dbReference>
<gene>
    <name evidence="8" type="ORF">JM949_12625</name>
</gene>
<dbReference type="CDD" id="cd06453">
    <property type="entry name" value="SufS_like"/>
    <property type="match status" value="1"/>
</dbReference>
<evidence type="ECO:0000313" key="8">
    <source>
        <dbReference type="EMBL" id="MBM0276225.1"/>
    </source>
</evidence>
<reference evidence="8 9" key="1">
    <citation type="submission" date="2021-01" db="EMBL/GenBank/DDBJ databases">
        <title>Draft genome sequence of Micromonospora sp. strain STR1s_6.</title>
        <authorList>
            <person name="Karlyshev A."/>
            <person name="Jawad R."/>
        </authorList>
    </citation>
    <scope>NUCLEOTIDE SEQUENCE [LARGE SCALE GENOMIC DNA]</scope>
    <source>
        <strain evidence="8 9">STR1S-6</strain>
    </source>
</reference>
<dbReference type="Pfam" id="PF00266">
    <property type="entry name" value="Aminotran_5"/>
    <property type="match status" value="1"/>
</dbReference>
<comment type="catalytic activity">
    <reaction evidence="6">
        <text>(sulfur carrier)-H + L-cysteine = (sulfur carrier)-SH + L-alanine</text>
        <dbReference type="Rhea" id="RHEA:43892"/>
        <dbReference type="Rhea" id="RHEA-COMP:14737"/>
        <dbReference type="Rhea" id="RHEA-COMP:14739"/>
        <dbReference type="ChEBI" id="CHEBI:29917"/>
        <dbReference type="ChEBI" id="CHEBI:35235"/>
        <dbReference type="ChEBI" id="CHEBI:57972"/>
        <dbReference type="ChEBI" id="CHEBI:64428"/>
        <dbReference type="EC" id="2.8.1.7"/>
    </reaction>
</comment>
<dbReference type="PIRSF" id="PIRSF005572">
    <property type="entry name" value="NifS"/>
    <property type="match status" value="1"/>
</dbReference>
<keyword evidence="4" id="KW-0808">Transferase</keyword>
<comment type="cofactor">
    <cofactor evidence="1">
        <name>pyridoxal 5'-phosphate</name>
        <dbReference type="ChEBI" id="CHEBI:597326"/>
    </cofactor>
</comment>
<dbReference type="InterPro" id="IPR015424">
    <property type="entry name" value="PyrdxlP-dep_Trfase"/>
</dbReference>
<evidence type="ECO:0000256" key="2">
    <source>
        <dbReference type="ARBA" id="ARBA00010447"/>
    </source>
</evidence>
<evidence type="ECO:0000256" key="3">
    <source>
        <dbReference type="ARBA" id="ARBA00012239"/>
    </source>
</evidence>
<dbReference type="Gene3D" id="3.90.1150.10">
    <property type="entry name" value="Aspartate Aminotransferase, domain 1"/>
    <property type="match status" value="1"/>
</dbReference>
<dbReference type="InterPro" id="IPR010970">
    <property type="entry name" value="Cys_dSase_SufS"/>
</dbReference>
<protein>
    <recommendedName>
        <fullName evidence="3">cysteine desulfurase</fullName>
        <ecNumber evidence="3">2.8.1.7</ecNumber>
    </recommendedName>
</protein>
<dbReference type="InterPro" id="IPR015421">
    <property type="entry name" value="PyrdxlP-dep_Trfase_major"/>
</dbReference>
<organism evidence="8 9">
    <name type="scientific">Micromonospora tarensis</name>
    <dbReference type="NCBI Taxonomy" id="2806100"/>
    <lineage>
        <taxon>Bacteria</taxon>
        <taxon>Bacillati</taxon>
        <taxon>Actinomycetota</taxon>
        <taxon>Actinomycetes</taxon>
        <taxon>Micromonosporales</taxon>
        <taxon>Micromonosporaceae</taxon>
        <taxon>Micromonospora</taxon>
    </lineage>
</organism>
<comment type="similarity">
    <text evidence="2">Belongs to the class-V pyridoxal-phosphate-dependent aminotransferase family. Csd subfamily.</text>
</comment>
<feature type="domain" description="Aminotransferase class V" evidence="7">
    <location>
        <begin position="31"/>
        <end position="398"/>
    </location>
</feature>
<proteinExistence type="inferred from homology"/>
<evidence type="ECO:0000313" key="9">
    <source>
        <dbReference type="Proteomes" id="UP000622245"/>
    </source>
</evidence>
<dbReference type="Gene3D" id="3.40.640.10">
    <property type="entry name" value="Type I PLP-dependent aspartate aminotransferase-like (Major domain)"/>
    <property type="match status" value="1"/>
</dbReference>
<dbReference type="InterPro" id="IPR016454">
    <property type="entry name" value="Cysteine_dSase"/>
</dbReference>
<dbReference type="PANTHER" id="PTHR43586:SF8">
    <property type="entry name" value="CYSTEINE DESULFURASE 1, CHLOROPLASTIC"/>
    <property type="match status" value="1"/>
</dbReference>
<accession>A0ABS1YFM4</accession>
<dbReference type="EMBL" id="JAEVHL010000047">
    <property type="protein sequence ID" value="MBM0276225.1"/>
    <property type="molecule type" value="Genomic_DNA"/>
</dbReference>
<evidence type="ECO:0000256" key="1">
    <source>
        <dbReference type="ARBA" id="ARBA00001933"/>
    </source>
</evidence>
<evidence type="ECO:0000259" key="7">
    <source>
        <dbReference type="Pfam" id="PF00266"/>
    </source>
</evidence>
<dbReference type="InterPro" id="IPR000192">
    <property type="entry name" value="Aminotrans_V_dom"/>
</dbReference>
<evidence type="ECO:0000256" key="5">
    <source>
        <dbReference type="ARBA" id="ARBA00022898"/>
    </source>
</evidence>
<name>A0ABS1YFM4_9ACTN</name>
<keyword evidence="9" id="KW-1185">Reference proteome</keyword>
<dbReference type="EC" id="2.8.1.7" evidence="3"/>
<evidence type="ECO:0000256" key="6">
    <source>
        <dbReference type="ARBA" id="ARBA00050776"/>
    </source>
</evidence>
<evidence type="ECO:0000256" key="4">
    <source>
        <dbReference type="ARBA" id="ARBA00022679"/>
    </source>
</evidence>
<comment type="caution">
    <text evidence="8">The sequence shown here is derived from an EMBL/GenBank/DDBJ whole genome shotgun (WGS) entry which is preliminary data.</text>
</comment>
<dbReference type="SUPFAM" id="SSF53383">
    <property type="entry name" value="PLP-dependent transferases"/>
    <property type="match status" value="1"/>
</dbReference>
<keyword evidence="5" id="KW-0663">Pyridoxal phosphate</keyword>
<dbReference type="Proteomes" id="UP000622245">
    <property type="component" value="Unassembled WGS sequence"/>
</dbReference>
<dbReference type="InterPro" id="IPR015422">
    <property type="entry name" value="PyrdxlP-dep_Trfase_small"/>
</dbReference>
<dbReference type="NCBIfam" id="TIGR01979">
    <property type="entry name" value="sufS"/>
    <property type="match status" value="1"/>
</dbReference>